<sequence>MRNKLLFVVGGLVVIIVLLYVGVQIVLDPIVVVDKNNNQNIMSNSFSLSSSAFVDGEMIPAQYTCDGDNTPPPLIISGVPIGTKSLVLVMDDSDIPKEIKEAQGIEKFDHWALYNIPPETTEISNLENFSAGENGIGEMSYTGPCPPANYKPTEHHYSFRLYALSGNLNFIKAPTLDELELAAAEMMIKKTELVGRYQRATVPTK</sequence>
<name>A0A2M7INS5_9BACT</name>
<keyword evidence="1" id="KW-0812">Transmembrane</keyword>
<evidence type="ECO:0000256" key="1">
    <source>
        <dbReference type="SAM" id="Phobius"/>
    </source>
</evidence>
<comment type="caution">
    <text evidence="2">The sequence shown here is derived from an EMBL/GenBank/DDBJ whole genome shotgun (WGS) entry which is preliminary data.</text>
</comment>
<feature type="transmembrane region" description="Helical" evidence="1">
    <location>
        <begin position="5"/>
        <end position="27"/>
    </location>
</feature>
<evidence type="ECO:0000313" key="2">
    <source>
        <dbReference type="EMBL" id="PIW96950.1"/>
    </source>
</evidence>
<dbReference type="AlphaFoldDB" id="A0A2M7INS5"/>
<keyword evidence="1" id="KW-1133">Transmembrane helix</keyword>
<dbReference type="PANTHER" id="PTHR30289">
    <property type="entry name" value="UNCHARACTERIZED PROTEIN YBCL-RELATED"/>
    <property type="match status" value="1"/>
</dbReference>
<dbReference type="InterPro" id="IPR036610">
    <property type="entry name" value="PEBP-like_sf"/>
</dbReference>
<dbReference type="Gene3D" id="3.90.280.10">
    <property type="entry name" value="PEBP-like"/>
    <property type="match status" value="1"/>
</dbReference>
<accession>A0A2M7INS5</accession>
<dbReference type="PANTHER" id="PTHR30289:SF1">
    <property type="entry name" value="PEBP (PHOSPHATIDYLETHANOLAMINE-BINDING PROTEIN) FAMILY PROTEIN"/>
    <property type="match status" value="1"/>
</dbReference>
<dbReference type="InterPro" id="IPR005247">
    <property type="entry name" value="YbhB_YbcL/LppC-like"/>
</dbReference>
<dbReference type="CDD" id="cd00865">
    <property type="entry name" value="PEBP_bact_arch"/>
    <property type="match status" value="1"/>
</dbReference>
<evidence type="ECO:0000313" key="3">
    <source>
        <dbReference type="Proteomes" id="UP000230837"/>
    </source>
</evidence>
<protein>
    <submittedName>
        <fullName evidence="2">YbhB/YbcL family Raf kinase inhibitor-like protein</fullName>
    </submittedName>
</protein>
<gene>
    <name evidence="2" type="ORF">COZ82_02265</name>
</gene>
<dbReference type="InterPro" id="IPR008914">
    <property type="entry name" value="PEBP"/>
</dbReference>
<dbReference type="SUPFAM" id="SSF49777">
    <property type="entry name" value="PEBP-like"/>
    <property type="match status" value="1"/>
</dbReference>
<dbReference type="Proteomes" id="UP000230837">
    <property type="component" value="Unassembled WGS sequence"/>
</dbReference>
<dbReference type="EMBL" id="PFHR01000121">
    <property type="protein sequence ID" value="PIW96950.1"/>
    <property type="molecule type" value="Genomic_DNA"/>
</dbReference>
<organism evidence="2 3">
    <name type="scientific">Candidatus Kaiserbacteria bacterium CG_4_8_14_3_um_filter_38_9</name>
    <dbReference type="NCBI Taxonomy" id="1974599"/>
    <lineage>
        <taxon>Bacteria</taxon>
        <taxon>Candidatus Kaiseribacteriota</taxon>
    </lineage>
</organism>
<dbReference type="Pfam" id="PF01161">
    <property type="entry name" value="PBP"/>
    <property type="match status" value="1"/>
</dbReference>
<dbReference type="NCBIfam" id="TIGR00481">
    <property type="entry name" value="YbhB/YbcL family Raf kinase inhibitor-like protein"/>
    <property type="match status" value="1"/>
</dbReference>
<keyword evidence="1" id="KW-0472">Membrane</keyword>
<reference evidence="3" key="1">
    <citation type="submission" date="2017-09" db="EMBL/GenBank/DDBJ databases">
        <title>Depth-based differentiation of microbial function through sediment-hosted aquifers and enrichment of novel symbionts in the deep terrestrial subsurface.</title>
        <authorList>
            <person name="Probst A.J."/>
            <person name="Ladd B."/>
            <person name="Jarett J.K."/>
            <person name="Geller-Mcgrath D.E."/>
            <person name="Sieber C.M.K."/>
            <person name="Emerson J.B."/>
            <person name="Anantharaman K."/>
            <person name="Thomas B.C."/>
            <person name="Malmstrom R."/>
            <person name="Stieglmeier M."/>
            <person name="Klingl A."/>
            <person name="Woyke T."/>
            <person name="Ryan C.M."/>
            <person name="Banfield J.F."/>
        </authorList>
    </citation>
    <scope>NUCLEOTIDE SEQUENCE [LARGE SCALE GENOMIC DNA]</scope>
</reference>
<proteinExistence type="predicted"/>